<dbReference type="SUPFAM" id="SSF53335">
    <property type="entry name" value="S-adenosyl-L-methionine-dependent methyltransferases"/>
    <property type="match status" value="1"/>
</dbReference>
<organism evidence="6 7">
    <name type="scientific">Streptomyces platensis</name>
    <dbReference type="NCBI Taxonomy" id="58346"/>
    <lineage>
        <taxon>Bacteria</taxon>
        <taxon>Bacillati</taxon>
        <taxon>Actinomycetota</taxon>
        <taxon>Actinomycetes</taxon>
        <taxon>Kitasatosporales</taxon>
        <taxon>Streptomycetaceae</taxon>
        <taxon>Streptomyces</taxon>
    </lineage>
</organism>
<evidence type="ECO:0000313" key="6">
    <source>
        <dbReference type="EMBL" id="OSY46343.1"/>
    </source>
</evidence>
<evidence type="ECO:0000256" key="4">
    <source>
        <dbReference type="SAM" id="MobiDB-lite"/>
    </source>
</evidence>
<dbReference type="InterPro" id="IPR020598">
    <property type="entry name" value="rRNA_Ade_methylase_Trfase_N"/>
</dbReference>
<dbReference type="InterPro" id="IPR041698">
    <property type="entry name" value="Methyltransf_25"/>
</dbReference>
<evidence type="ECO:0000256" key="2">
    <source>
        <dbReference type="ARBA" id="ARBA00022679"/>
    </source>
</evidence>
<reference evidence="6 7" key="1">
    <citation type="submission" date="2016-09" db="EMBL/GenBank/DDBJ databases">
        <title>Streptomyces platensis DSM40041, a candidate organism with high potential of specific P450 cytochromes.</title>
        <authorList>
            <person name="Grumaz C."/>
            <person name="Vainshtein Y."/>
            <person name="Kirstahler P."/>
            <person name="Sohn K."/>
        </authorList>
    </citation>
    <scope>NUCLEOTIDE SEQUENCE [LARGE SCALE GENOMIC DNA]</scope>
    <source>
        <strain evidence="6 7">DSM 40041</strain>
    </source>
</reference>
<dbReference type="InterPro" id="IPR029063">
    <property type="entry name" value="SAM-dependent_MTases_sf"/>
</dbReference>
<dbReference type="EMBL" id="MIGA01000011">
    <property type="protein sequence ID" value="OSY46343.1"/>
    <property type="molecule type" value="Genomic_DNA"/>
</dbReference>
<proteinExistence type="predicted"/>
<gene>
    <name evidence="6" type="ORF">BG653_02311</name>
</gene>
<evidence type="ECO:0000259" key="5">
    <source>
        <dbReference type="SMART" id="SM00650"/>
    </source>
</evidence>
<sequence length="337" mass="35694">MGHLRPLPSVVHVNQTPDTVAPVPAITAPALPRQRSDASAFLREAARSMRTTGAVAPSGSWLDRRLAAPLPAPGGRSPLRVLEVGTGTGTVTRALAERIGPGDRLDAVEINPRFVRLLSEALRTDRALAAASERIRIVPESICRTPLPENSYDMIVSCLPFMNFAPDMVRSLLERYVAALVPGGHLTFFGYLGTLSLRRLFVDRAEAARHRAVAAVLAEFSARYGDGEGGGVVWRNLPPARVSHLRAPERCAGVADSDSFGQRDDDARRLAGDGAATGRVRTAARPRHARRPLGPAATGDRSGTGRTPQCVAGAGRRRGSRQSCAPIADCAAGGQSG</sequence>
<evidence type="ECO:0000313" key="7">
    <source>
        <dbReference type="Proteomes" id="UP000194225"/>
    </source>
</evidence>
<evidence type="ECO:0000256" key="3">
    <source>
        <dbReference type="ARBA" id="ARBA00022691"/>
    </source>
</evidence>
<dbReference type="Gene3D" id="3.40.50.150">
    <property type="entry name" value="Vaccinia Virus protein VP39"/>
    <property type="match status" value="1"/>
</dbReference>
<keyword evidence="3" id="KW-0949">S-adenosyl-L-methionine</keyword>
<dbReference type="Proteomes" id="UP000194225">
    <property type="component" value="Unassembled WGS sequence"/>
</dbReference>
<feature type="compositionally biased region" description="Low complexity" evidence="4">
    <location>
        <begin position="272"/>
        <end position="281"/>
    </location>
</feature>
<dbReference type="SMART" id="SM00650">
    <property type="entry name" value="rADc"/>
    <property type="match status" value="1"/>
</dbReference>
<dbReference type="CDD" id="cd02440">
    <property type="entry name" value="AdoMet_MTases"/>
    <property type="match status" value="1"/>
</dbReference>
<feature type="compositionally biased region" description="Basic and acidic residues" evidence="4">
    <location>
        <begin position="261"/>
        <end position="271"/>
    </location>
</feature>
<feature type="region of interest" description="Disordered" evidence="4">
    <location>
        <begin position="255"/>
        <end position="323"/>
    </location>
</feature>
<feature type="domain" description="Ribosomal RNA adenine methylase transferase N-terminal" evidence="5">
    <location>
        <begin position="62"/>
        <end position="224"/>
    </location>
</feature>
<comment type="caution">
    <text evidence="6">The sequence shown here is derived from an EMBL/GenBank/DDBJ whole genome shotgun (WGS) entry which is preliminary data.</text>
</comment>
<keyword evidence="7" id="KW-1185">Reference proteome</keyword>
<protein>
    <submittedName>
        <fullName evidence="6">16S ribosomal RNA methyltransferase KsgA/Dim1 family protein</fullName>
    </submittedName>
</protein>
<dbReference type="GO" id="GO:0008168">
    <property type="term" value="F:methyltransferase activity"/>
    <property type="evidence" value="ECO:0007669"/>
    <property type="project" value="UniProtKB-KW"/>
</dbReference>
<evidence type="ECO:0000256" key="1">
    <source>
        <dbReference type="ARBA" id="ARBA00022603"/>
    </source>
</evidence>
<feature type="compositionally biased region" description="Basic residues" evidence="4">
    <location>
        <begin position="282"/>
        <end position="291"/>
    </location>
</feature>
<dbReference type="Pfam" id="PF13649">
    <property type="entry name" value="Methyltransf_25"/>
    <property type="match status" value="1"/>
</dbReference>
<dbReference type="GO" id="GO:0032259">
    <property type="term" value="P:methylation"/>
    <property type="evidence" value="ECO:0007669"/>
    <property type="project" value="UniProtKB-KW"/>
</dbReference>
<name>A0ABX3Y024_STRPT</name>
<accession>A0ABX3Y024</accession>
<keyword evidence="2" id="KW-0808">Transferase</keyword>
<keyword evidence="1 6" id="KW-0489">Methyltransferase</keyword>